<comment type="caution">
    <text evidence="3">The sequence shown here is derived from an EMBL/GenBank/DDBJ whole genome shotgun (WGS) entry which is preliminary data.</text>
</comment>
<name>A0ABS8W514_9GAMM</name>
<gene>
    <name evidence="3" type="ORF">K6Y31_04440</name>
</gene>
<keyword evidence="4" id="KW-1185">Reference proteome</keyword>
<dbReference type="Gene3D" id="3.40.50.20">
    <property type="match status" value="1"/>
</dbReference>
<dbReference type="NCBIfam" id="TIGR03570">
    <property type="entry name" value="NeuD_NnaD"/>
    <property type="match status" value="1"/>
</dbReference>
<dbReference type="InterPro" id="IPR041561">
    <property type="entry name" value="PglD_N"/>
</dbReference>
<feature type="domain" description="PglD N-terminal" evidence="2">
    <location>
        <begin position="9"/>
        <end position="86"/>
    </location>
</feature>
<proteinExistence type="inferred from homology"/>
<reference evidence="3 4" key="1">
    <citation type="journal article" date="2022" name="Environ. Microbiol. Rep.">
        <title>Eco-phylogenetic analyses reveal divergent evolution of vitamin B12 metabolism in the marine bacterial family 'Psychromonadaceae'.</title>
        <authorList>
            <person name="Jin X."/>
            <person name="Yang Y."/>
            <person name="Cao H."/>
            <person name="Gao B."/>
            <person name="Zhao Z."/>
        </authorList>
    </citation>
    <scope>NUCLEOTIDE SEQUENCE [LARGE SCALE GENOMIC DNA]</scope>
    <source>
        <strain evidence="3 4">MKS20</strain>
    </source>
</reference>
<evidence type="ECO:0000313" key="3">
    <source>
        <dbReference type="EMBL" id="MCE2594059.1"/>
    </source>
</evidence>
<accession>A0ABS8W514</accession>
<dbReference type="Gene3D" id="2.160.10.10">
    <property type="entry name" value="Hexapeptide repeat proteins"/>
    <property type="match status" value="1"/>
</dbReference>
<evidence type="ECO:0000259" key="2">
    <source>
        <dbReference type="Pfam" id="PF17836"/>
    </source>
</evidence>
<dbReference type="RefSeq" id="WP_233051637.1">
    <property type="nucleotide sequence ID" value="NZ_JAIMJA010000003.1"/>
</dbReference>
<dbReference type="InterPro" id="IPR020019">
    <property type="entry name" value="AcTrfase_PglD-like"/>
</dbReference>
<dbReference type="CDD" id="cd03360">
    <property type="entry name" value="LbH_AT_putative"/>
    <property type="match status" value="1"/>
</dbReference>
<dbReference type="PANTHER" id="PTHR43300:SF7">
    <property type="entry name" value="UDP-N-ACETYLBACILLOSAMINE N-ACETYLTRANSFERASE"/>
    <property type="match status" value="1"/>
</dbReference>
<dbReference type="Pfam" id="PF17836">
    <property type="entry name" value="PglD_N"/>
    <property type="match status" value="1"/>
</dbReference>
<sequence length="218" mass="23027">MSSHNLKPLIIIGGGGHASVLVDILRSQDREILAVVSPDDIAHRSVFIGIKHLKNDDDLLAYTPNEVVLVNGIGMMPRSKIKRKINEKFLSLGYRFETVIADSAIISEYASLGEGVQVLPGAIIQAGAVIGEYAIINSGAIIEHDTQIGCYNHIAPGSVICGQCVTKEDVFVGAGATVIQSVNIAEQAFVAAGATLTTNMPASSICYPSRAQITQGDL</sequence>
<dbReference type="SUPFAM" id="SSF51161">
    <property type="entry name" value="Trimeric LpxA-like enzymes"/>
    <property type="match status" value="1"/>
</dbReference>
<dbReference type="PANTHER" id="PTHR43300">
    <property type="entry name" value="ACETYLTRANSFERASE"/>
    <property type="match status" value="1"/>
</dbReference>
<dbReference type="InterPro" id="IPR001451">
    <property type="entry name" value="Hexapep"/>
</dbReference>
<dbReference type="Proteomes" id="UP001201273">
    <property type="component" value="Unassembled WGS sequence"/>
</dbReference>
<dbReference type="InterPro" id="IPR050179">
    <property type="entry name" value="Trans_hexapeptide_repeat"/>
</dbReference>
<dbReference type="EMBL" id="JAIMJA010000003">
    <property type="protein sequence ID" value="MCE2594059.1"/>
    <property type="molecule type" value="Genomic_DNA"/>
</dbReference>
<dbReference type="InterPro" id="IPR011004">
    <property type="entry name" value="Trimer_LpxA-like_sf"/>
</dbReference>
<comment type="similarity">
    <text evidence="1">Belongs to the transferase hexapeptide repeat family.</text>
</comment>
<protein>
    <submittedName>
        <fullName evidence="3">Acetyltransferase</fullName>
    </submittedName>
</protein>
<organism evidence="3 4">
    <name type="scientific">Motilimonas cestriensis</name>
    <dbReference type="NCBI Taxonomy" id="2742685"/>
    <lineage>
        <taxon>Bacteria</taxon>
        <taxon>Pseudomonadati</taxon>
        <taxon>Pseudomonadota</taxon>
        <taxon>Gammaproteobacteria</taxon>
        <taxon>Alteromonadales</taxon>
        <taxon>Alteromonadales genera incertae sedis</taxon>
        <taxon>Motilimonas</taxon>
    </lineage>
</organism>
<evidence type="ECO:0000256" key="1">
    <source>
        <dbReference type="ARBA" id="ARBA00007274"/>
    </source>
</evidence>
<dbReference type="Pfam" id="PF00132">
    <property type="entry name" value="Hexapep"/>
    <property type="match status" value="1"/>
</dbReference>
<evidence type="ECO:0000313" key="4">
    <source>
        <dbReference type="Proteomes" id="UP001201273"/>
    </source>
</evidence>